<protein>
    <submittedName>
        <fullName evidence="10">cAMP-dependent protein kinase</fullName>
    </submittedName>
</protein>
<sequence>MAVDENSKPWQASPAPEAPAARGRALSAPVGLEKPRPSPNGLRRASSNAGAGKNWTKAKYAVKGASAFGAAGAALAGRRAEARDGSRNGWIASSCHLGPASHRKLESFELVRVVGRGVMGEVTLAKFRKDGKFVALKAVSKGYVAKHNDERHVQNERAILTRLRHPFVVSLFGTFQDKKKVYFVMEFVAGGELFSKLRGNQCLTAPVARFYLAEILSALAYVHANGFAKPENVLLDLDGHCRLIDFGFACAPPGGPDGLMRTNCGTPAYLSPEQLSRKKTGGYTRIVDWWAFGCVAHELMTGHTPFCKRGRVRRRFSRASATPPPLGKDHKEDSHYAIYLRVIKGRISFPSFLGATPKSLVKALLKAGKGRLVDAPSITGHEFFGGVDFAAVEQRRVRPPQEPLVLSAGDASQFDEYRERPCPEDDLDSSKVSFAGF</sequence>
<dbReference type="SUPFAM" id="SSF56112">
    <property type="entry name" value="Protein kinase-like (PK-like)"/>
    <property type="match status" value="1"/>
</dbReference>
<evidence type="ECO:0000256" key="4">
    <source>
        <dbReference type="ARBA" id="ARBA00022777"/>
    </source>
</evidence>
<feature type="compositionally biased region" description="Low complexity" evidence="7">
    <location>
        <begin position="12"/>
        <end position="21"/>
    </location>
</feature>
<dbReference type="PROSITE" id="PS50011">
    <property type="entry name" value="PROTEIN_KINASE_DOM"/>
    <property type="match status" value="1"/>
</dbReference>
<keyword evidence="11" id="KW-1185">Reference proteome</keyword>
<dbReference type="InterPro" id="IPR011009">
    <property type="entry name" value="Kinase-like_dom_sf"/>
</dbReference>
<reference evidence="10 11" key="1">
    <citation type="submission" date="2024-03" db="EMBL/GenBank/DDBJ databases">
        <title>Aureococcus anophagefferens CCMP1851 and Kratosvirus quantuckense: Draft genome of a second virus-susceptible host strain in the model system.</title>
        <authorList>
            <person name="Chase E."/>
            <person name="Truchon A.R."/>
            <person name="Schepens W."/>
            <person name="Wilhelm S.W."/>
        </authorList>
    </citation>
    <scope>NUCLEOTIDE SEQUENCE [LARGE SCALE GENOMIC DNA]</scope>
    <source>
        <strain evidence="10 11">CCMP1851</strain>
    </source>
</reference>
<accession>A0ABR1FW06</accession>
<dbReference type="InterPro" id="IPR000961">
    <property type="entry name" value="AGC-kinase_C"/>
</dbReference>
<dbReference type="PROSITE" id="PS51285">
    <property type="entry name" value="AGC_KINASE_CTER"/>
    <property type="match status" value="1"/>
</dbReference>
<dbReference type="Gene3D" id="3.30.200.20">
    <property type="entry name" value="Phosphorylase Kinase, domain 1"/>
    <property type="match status" value="1"/>
</dbReference>
<feature type="region of interest" description="Disordered" evidence="7">
    <location>
        <begin position="1"/>
        <end position="50"/>
    </location>
</feature>
<feature type="binding site" evidence="6">
    <location>
        <position position="146"/>
    </location>
    <ligand>
        <name>ATP</name>
        <dbReference type="ChEBI" id="CHEBI:30616"/>
    </ligand>
</feature>
<dbReference type="InterPro" id="IPR000719">
    <property type="entry name" value="Prot_kinase_dom"/>
</dbReference>
<dbReference type="PANTHER" id="PTHR24353">
    <property type="entry name" value="CYCLIC NUCLEOTIDE-DEPENDENT PROTEIN KINASE"/>
    <property type="match status" value="1"/>
</dbReference>
<keyword evidence="5 6" id="KW-0067">ATP-binding</keyword>
<feature type="domain" description="AGC-kinase C-terminal" evidence="9">
    <location>
        <begin position="385"/>
        <end position="437"/>
    </location>
</feature>
<keyword evidence="2" id="KW-0808">Transferase</keyword>
<dbReference type="PANTHER" id="PTHR24353:SF37">
    <property type="entry name" value="CAMP-DEPENDENT PROTEIN KINASE CATALYTIC SUBUNIT PRKX"/>
    <property type="match status" value="1"/>
</dbReference>
<gene>
    <name evidence="10" type="ORF">SO694_00029151</name>
</gene>
<evidence type="ECO:0000256" key="7">
    <source>
        <dbReference type="SAM" id="MobiDB-lite"/>
    </source>
</evidence>
<dbReference type="Gene3D" id="1.10.510.10">
    <property type="entry name" value="Transferase(Phosphotransferase) domain 1"/>
    <property type="match status" value="1"/>
</dbReference>
<keyword evidence="4 10" id="KW-0418">Kinase</keyword>
<dbReference type="Pfam" id="PF00069">
    <property type="entry name" value="Pkinase"/>
    <property type="match status" value="1"/>
</dbReference>
<keyword evidence="1" id="KW-0723">Serine/threonine-protein kinase</keyword>
<feature type="region of interest" description="Disordered" evidence="7">
    <location>
        <begin position="404"/>
        <end position="437"/>
    </location>
</feature>
<feature type="domain" description="Protein kinase" evidence="8">
    <location>
        <begin position="108"/>
        <end position="384"/>
    </location>
</feature>
<evidence type="ECO:0000256" key="3">
    <source>
        <dbReference type="ARBA" id="ARBA00022741"/>
    </source>
</evidence>
<dbReference type="PROSITE" id="PS00107">
    <property type="entry name" value="PROTEIN_KINASE_ATP"/>
    <property type="match status" value="1"/>
</dbReference>
<evidence type="ECO:0000259" key="9">
    <source>
        <dbReference type="PROSITE" id="PS51285"/>
    </source>
</evidence>
<proteinExistence type="predicted"/>
<evidence type="ECO:0000256" key="1">
    <source>
        <dbReference type="ARBA" id="ARBA00022527"/>
    </source>
</evidence>
<evidence type="ECO:0000313" key="10">
    <source>
        <dbReference type="EMBL" id="KAK7239773.1"/>
    </source>
</evidence>
<dbReference type="Proteomes" id="UP001363151">
    <property type="component" value="Unassembled WGS sequence"/>
</dbReference>
<dbReference type="GO" id="GO:0016301">
    <property type="term" value="F:kinase activity"/>
    <property type="evidence" value="ECO:0007669"/>
    <property type="project" value="UniProtKB-KW"/>
</dbReference>
<evidence type="ECO:0000313" key="11">
    <source>
        <dbReference type="Proteomes" id="UP001363151"/>
    </source>
</evidence>
<dbReference type="EMBL" id="JBBJCI010000222">
    <property type="protein sequence ID" value="KAK7239773.1"/>
    <property type="molecule type" value="Genomic_DNA"/>
</dbReference>
<dbReference type="InterPro" id="IPR017441">
    <property type="entry name" value="Protein_kinase_ATP_BS"/>
</dbReference>
<evidence type="ECO:0000256" key="6">
    <source>
        <dbReference type="PROSITE-ProRule" id="PRU10141"/>
    </source>
</evidence>
<evidence type="ECO:0000256" key="2">
    <source>
        <dbReference type="ARBA" id="ARBA00022679"/>
    </source>
</evidence>
<evidence type="ECO:0000259" key="8">
    <source>
        <dbReference type="PROSITE" id="PS50011"/>
    </source>
</evidence>
<comment type="caution">
    <text evidence="10">The sequence shown here is derived from an EMBL/GenBank/DDBJ whole genome shotgun (WGS) entry which is preliminary data.</text>
</comment>
<name>A0ABR1FW06_AURAN</name>
<keyword evidence="3 6" id="KW-0547">Nucleotide-binding</keyword>
<evidence type="ECO:0000256" key="5">
    <source>
        <dbReference type="ARBA" id="ARBA00022840"/>
    </source>
</evidence>
<organism evidence="10 11">
    <name type="scientific">Aureococcus anophagefferens</name>
    <name type="common">Harmful bloom alga</name>
    <dbReference type="NCBI Taxonomy" id="44056"/>
    <lineage>
        <taxon>Eukaryota</taxon>
        <taxon>Sar</taxon>
        <taxon>Stramenopiles</taxon>
        <taxon>Ochrophyta</taxon>
        <taxon>Pelagophyceae</taxon>
        <taxon>Pelagomonadales</taxon>
        <taxon>Pelagomonadaceae</taxon>
        <taxon>Aureococcus</taxon>
    </lineage>
</organism>